<dbReference type="SMART" id="SM00827">
    <property type="entry name" value="PKS_AT"/>
    <property type="match status" value="1"/>
</dbReference>
<dbReference type="Pfam" id="PF00698">
    <property type="entry name" value="Acyl_transf_1"/>
    <property type="match status" value="1"/>
</dbReference>
<dbReference type="GO" id="GO:0004314">
    <property type="term" value="F:[acyl-carrier-protein] S-malonyltransferase activity"/>
    <property type="evidence" value="ECO:0007669"/>
    <property type="project" value="UniProtKB-EC"/>
</dbReference>
<dbReference type="Gene3D" id="3.30.70.250">
    <property type="entry name" value="Malonyl-CoA ACP transacylase, ACP-binding"/>
    <property type="match status" value="1"/>
</dbReference>
<evidence type="ECO:0000256" key="1">
    <source>
        <dbReference type="ARBA" id="ARBA00008217"/>
    </source>
</evidence>
<evidence type="ECO:0000256" key="4">
    <source>
        <dbReference type="ARBA" id="ARBA00023315"/>
    </source>
</evidence>
<dbReference type="PIRSF" id="PIRSF000446">
    <property type="entry name" value="Mct"/>
    <property type="match status" value="1"/>
</dbReference>
<keyword evidence="4" id="KW-0012">Acyltransferase</keyword>
<dbReference type="FunFam" id="3.30.70.250:FF:000001">
    <property type="entry name" value="Malonyl CoA-acyl carrier protein transacylase"/>
    <property type="match status" value="1"/>
</dbReference>
<evidence type="ECO:0000256" key="3">
    <source>
        <dbReference type="ARBA" id="ARBA00022679"/>
    </source>
</evidence>
<dbReference type="InterPro" id="IPR004410">
    <property type="entry name" value="Malonyl_CoA-ACP_transAc_FabD"/>
</dbReference>
<dbReference type="GO" id="GO:0005829">
    <property type="term" value="C:cytosol"/>
    <property type="evidence" value="ECO:0007669"/>
    <property type="project" value="TreeGrafter"/>
</dbReference>
<dbReference type="SUPFAM" id="SSF52151">
    <property type="entry name" value="FabD/lysophospholipase-like"/>
    <property type="match status" value="1"/>
</dbReference>
<evidence type="ECO:0000259" key="6">
    <source>
        <dbReference type="SMART" id="SM00827"/>
    </source>
</evidence>
<dbReference type="SUPFAM" id="SSF55048">
    <property type="entry name" value="Probable ACP-binding domain of malonyl-CoA ACP transacylase"/>
    <property type="match status" value="1"/>
</dbReference>
<organism evidence="7">
    <name type="scientific">mine drainage metagenome</name>
    <dbReference type="NCBI Taxonomy" id="410659"/>
    <lineage>
        <taxon>unclassified sequences</taxon>
        <taxon>metagenomes</taxon>
        <taxon>ecological metagenomes</taxon>
    </lineage>
</organism>
<dbReference type="InterPro" id="IPR016036">
    <property type="entry name" value="Malonyl_transacylase_ACP-bd"/>
</dbReference>
<comment type="caution">
    <text evidence="7">The sequence shown here is derived from an EMBL/GenBank/DDBJ whole genome shotgun (WGS) entry which is preliminary data.</text>
</comment>
<keyword evidence="3 7" id="KW-0808">Transferase</keyword>
<dbReference type="NCBIfam" id="TIGR00128">
    <property type="entry name" value="fabD"/>
    <property type="match status" value="1"/>
</dbReference>
<dbReference type="EC" id="2.3.1.39" evidence="2"/>
<proteinExistence type="inferred from homology"/>
<evidence type="ECO:0000313" key="7">
    <source>
        <dbReference type="EMBL" id="EQD70532.1"/>
    </source>
</evidence>
<evidence type="ECO:0000256" key="5">
    <source>
        <dbReference type="ARBA" id="ARBA00048462"/>
    </source>
</evidence>
<dbReference type="EMBL" id="AUZY01003111">
    <property type="protein sequence ID" value="EQD70532.1"/>
    <property type="molecule type" value="Genomic_DNA"/>
</dbReference>
<dbReference type="InterPro" id="IPR016035">
    <property type="entry name" value="Acyl_Trfase/lysoPLipase"/>
</dbReference>
<dbReference type="AlphaFoldDB" id="T1BL67"/>
<comment type="similarity">
    <text evidence="1">Belongs to the FabD family.</text>
</comment>
<reference evidence="7" key="2">
    <citation type="journal article" date="2014" name="ISME J.">
        <title>Microbial stratification in low pH oxic and suboxic macroscopic growths along an acid mine drainage.</title>
        <authorList>
            <person name="Mendez-Garcia C."/>
            <person name="Mesa V."/>
            <person name="Sprenger R.R."/>
            <person name="Richter M."/>
            <person name="Diez M.S."/>
            <person name="Solano J."/>
            <person name="Bargiela R."/>
            <person name="Golyshina O.V."/>
            <person name="Manteca A."/>
            <person name="Ramos J.L."/>
            <person name="Gallego J.R."/>
            <person name="Llorente I."/>
            <person name="Martins Dos Santos V.A."/>
            <person name="Jensen O.N."/>
            <person name="Pelaez A.I."/>
            <person name="Sanchez J."/>
            <person name="Ferrer M."/>
        </authorList>
    </citation>
    <scope>NUCLEOTIDE SEQUENCE</scope>
</reference>
<gene>
    <name evidence="7" type="ORF">B1B_04963</name>
</gene>
<reference evidence="7" key="1">
    <citation type="submission" date="2013-08" db="EMBL/GenBank/DDBJ databases">
        <authorList>
            <person name="Mendez C."/>
            <person name="Richter M."/>
            <person name="Ferrer M."/>
            <person name="Sanchez J."/>
        </authorList>
    </citation>
    <scope>NUCLEOTIDE SEQUENCE</scope>
</reference>
<dbReference type="PANTHER" id="PTHR42681">
    <property type="entry name" value="MALONYL-COA-ACYL CARRIER PROTEIN TRANSACYLASE, MITOCHONDRIAL"/>
    <property type="match status" value="1"/>
</dbReference>
<dbReference type="InterPro" id="IPR014043">
    <property type="entry name" value="Acyl_transferase_dom"/>
</dbReference>
<dbReference type="Gene3D" id="3.40.366.10">
    <property type="entry name" value="Malonyl-Coenzyme A Acyl Carrier Protein, domain 2"/>
    <property type="match status" value="1"/>
</dbReference>
<feature type="domain" description="Malonyl-CoA:ACP transacylase (MAT)" evidence="6">
    <location>
        <begin position="14"/>
        <end position="308"/>
    </location>
</feature>
<dbReference type="GO" id="GO:0006633">
    <property type="term" value="P:fatty acid biosynthetic process"/>
    <property type="evidence" value="ECO:0007669"/>
    <property type="project" value="TreeGrafter"/>
</dbReference>
<dbReference type="PANTHER" id="PTHR42681:SF1">
    <property type="entry name" value="MALONYL-COA-ACYL CARRIER PROTEIN TRANSACYLASE, MITOCHONDRIAL"/>
    <property type="match status" value="1"/>
</dbReference>
<dbReference type="InterPro" id="IPR001227">
    <property type="entry name" value="Ac_transferase_dom_sf"/>
</dbReference>
<name>T1BL67_9ZZZZ</name>
<protein>
    <recommendedName>
        <fullName evidence="2">[acyl-carrier-protein] S-malonyltransferase</fullName>
        <ecNumber evidence="2">2.3.1.39</ecNumber>
    </recommendedName>
</protein>
<dbReference type="InterPro" id="IPR024925">
    <property type="entry name" value="Malonyl_CoA-ACP_transAc"/>
</dbReference>
<dbReference type="InterPro" id="IPR050858">
    <property type="entry name" value="Mal-CoA-ACP_Trans/PKS_FabD"/>
</dbReference>
<evidence type="ECO:0000256" key="2">
    <source>
        <dbReference type="ARBA" id="ARBA00013258"/>
    </source>
</evidence>
<sequence>MIPESCPTLQRGMVFPGQGSQGVGMLSDCVDHPALLRVFEVVSGRSGRDLRRLAMEGPAERLGETTITQPLMLAADVAFYEIYREAGGRLPEVLAGHSLGEYPALYVARVLDLAGLADLVVTRARLMQEAVPEGQGAMAAIMGLAEGPLADLCGTITCGTVETVNFNCPGQIVVAGTSAAVGELIERARAAGAKRAVLLPVGVPAHSSLMREPARRFEAVLAGVDFRPPRIPLIHNADLATHADPAGIRRALAQQLFAPVRWIDTIHSFRDHYGIGEIIECGPGRVLSGLGRRCAPELSHVALENLSGVKQYAQSGGGS</sequence>
<comment type="catalytic activity">
    <reaction evidence="5">
        <text>holo-[ACP] + malonyl-CoA = malonyl-[ACP] + CoA</text>
        <dbReference type="Rhea" id="RHEA:41792"/>
        <dbReference type="Rhea" id="RHEA-COMP:9623"/>
        <dbReference type="Rhea" id="RHEA-COMP:9685"/>
        <dbReference type="ChEBI" id="CHEBI:57287"/>
        <dbReference type="ChEBI" id="CHEBI:57384"/>
        <dbReference type="ChEBI" id="CHEBI:64479"/>
        <dbReference type="ChEBI" id="CHEBI:78449"/>
        <dbReference type="EC" id="2.3.1.39"/>
    </reaction>
</comment>
<accession>T1BL67</accession>